<dbReference type="GeneID" id="19123339"/>
<dbReference type="FunFam" id="3.40.1400.10:FF:000004">
    <property type="entry name" value="Ribose 5-phosphate isomerase"/>
    <property type="match status" value="1"/>
</dbReference>
<keyword evidence="4" id="KW-1185">Reference proteome</keyword>
<dbReference type="Pfam" id="PF02502">
    <property type="entry name" value="LacAB_rpiB"/>
    <property type="match status" value="1"/>
</dbReference>
<sequence length="257" mass="27651">MAPPKRALFSLNLDTDADHVYQRVEDHSKPSDERIKVLETKGPTHGHTDLSFVTKPFEKTVNRAVENVLDGKKVVSKEGEITYSTTSSDQTPLRIVVGCDDAGVGYKTTLIKDLESDSRVASVTDVGVPSSSDKTAYPHVAVSAAQLVASGQADRALLICGTGLGVAISANKVPGIRAVTAHDSFSVERAILSNDAQVLCMGERVVGIELARRLVKEWLGYRFDKASASAKKVEAIMEHERKNFEGLIKEQGGGQSC</sequence>
<dbReference type="InterPro" id="IPR003500">
    <property type="entry name" value="RpiB_LacA_LacB"/>
</dbReference>
<comment type="similarity">
    <text evidence="1">Belongs to the LacAB/RpiB family.</text>
</comment>
<dbReference type="NCBIfam" id="NF004051">
    <property type="entry name" value="PRK05571.1"/>
    <property type="match status" value="1"/>
</dbReference>
<keyword evidence="2" id="KW-0413">Isomerase</keyword>
<evidence type="ECO:0008006" key="5">
    <source>
        <dbReference type="Google" id="ProtNLM"/>
    </source>
</evidence>
<dbReference type="GO" id="GO:0005975">
    <property type="term" value="P:carbohydrate metabolic process"/>
    <property type="evidence" value="ECO:0007669"/>
    <property type="project" value="InterPro"/>
</dbReference>
<reference evidence="3 4" key="1">
    <citation type="journal article" date="2013" name="PLoS Genet.">
        <title>Comparative genome structure, secondary metabolite, and effector coding capacity across Cochliobolus pathogens.</title>
        <authorList>
            <person name="Condon B.J."/>
            <person name="Leng Y."/>
            <person name="Wu D."/>
            <person name="Bushley K.E."/>
            <person name="Ohm R.A."/>
            <person name="Otillar R."/>
            <person name="Martin J."/>
            <person name="Schackwitz W."/>
            <person name="Grimwood J."/>
            <person name="MohdZainudin N."/>
            <person name="Xue C."/>
            <person name="Wang R."/>
            <person name="Manning V.A."/>
            <person name="Dhillon B."/>
            <person name="Tu Z.J."/>
            <person name="Steffenson B.J."/>
            <person name="Salamov A."/>
            <person name="Sun H."/>
            <person name="Lowry S."/>
            <person name="LaButti K."/>
            <person name="Han J."/>
            <person name="Copeland A."/>
            <person name="Lindquist E."/>
            <person name="Barry K."/>
            <person name="Schmutz J."/>
            <person name="Baker S.E."/>
            <person name="Ciuffetti L.M."/>
            <person name="Grigoriev I.V."/>
            <person name="Zhong S."/>
            <person name="Turgeon B.G."/>
        </authorList>
    </citation>
    <scope>NUCLEOTIDE SEQUENCE [LARGE SCALE GENOMIC DNA]</scope>
    <source>
        <strain evidence="3 4">ATCC 44560</strain>
    </source>
</reference>
<evidence type="ECO:0000256" key="1">
    <source>
        <dbReference type="ARBA" id="ARBA00008754"/>
    </source>
</evidence>
<dbReference type="OrthoDB" id="2106730at2759"/>
<dbReference type="InterPro" id="IPR036569">
    <property type="entry name" value="RpiB_LacA_LacB_sf"/>
</dbReference>
<dbReference type="STRING" id="930090.W6Z304"/>
<dbReference type="AlphaFoldDB" id="W6Z304"/>
<dbReference type="RefSeq" id="XP_007689191.1">
    <property type="nucleotide sequence ID" value="XM_007691001.1"/>
</dbReference>
<dbReference type="NCBIfam" id="TIGR00689">
    <property type="entry name" value="rpiB_lacA_lacB"/>
    <property type="match status" value="1"/>
</dbReference>
<organism evidence="3 4">
    <name type="scientific">Bipolaris oryzae ATCC 44560</name>
    <dbReference type="NCBI Taxonomy" id="930090"/>
    <lineage>
        <taxon>Eukaryota</taxon>
        <taxon>Fungi</taxon>
        <taxon>Dikarya</taxon>
        <taxon>Ascomycota</taxon>
        <taxon>Pezizomycotina</taxon>
        <taxon>Dothideomycetes</taxon>
        <taxon>Pleosporomycetidae</taxon>
        <taxon>Pleosporales</taxon>
        <taxon>Pleosporineae</taxon>
        <taxon>Pleosporaceae</taxon>
        <taxon>Bipolaris</taxon>
    </lineage>
</organism>
<dbReference type="PANTHER" id="PTHR43732:SF1">
    <property type="entry name" value="RIBOSE 5-PHOSPHATE ISOMERASE"/>
    <property type="match status" value="1"/>
</dbReference>
<evidence type="ECO:0000313" key="3">
    <source>
        <dbReference type="EMBL" id="EUC44310.1"/>
    </source>
</evidence>
<evidence type="ECO:0000313" key="4">
    <source>
        <dbReference type="Proteomes" id="UP000054032"/>
    </source>
</evidence>
<dbReference type="SUPFAM" id="SSF89623">
    <property type="entry name" value="Ribose/Galactose isomerase RpiB/AlsB"/>
    <property type="match status" value="1"/>
</dbReference>
<dbReference type="NCBIfam" id="TIGR02133">
    <property type="entry name" value="RPI_actino"/>
    <property type="match status" value="1"/>
</dbReference>
<name>W6Z304_COCMI</name>
<dbReference type="InterPro" id="IPR011860">
    <property type="entry name" value="Rib-5-P_Isoase_Actino"/>
</dbReference>
<dbReference type="eggNOG" id="ENOG502RZN7">
    <property type="taxonomic scope" value="Eukaryota"/>
</dbReference>
<dbReference type="Proteomes" id="UP000054032">
    <property type="component" value="Unassembled WGS sequence"/>
</dbReference>
<proteinExistence type="inferred from homology"/>
<protein>
    <recommendedName>
        <fullName evidence="5">Ribose 5-phosphate isomerase</fullName>
    </recommendedName>
</protein>
<accession>W6Z304</accession>
<dbReference type="PANTHER" id="PTHR43732">
    <property type="entry name" value="RIBOSE 5-PHOSPHATE ISOMERASE-RELATED"/>
    <property type="match status" value="1"/>
</dbReference>
<dbReference type="Gene3D" id="3.40.1400.10">
    <property type="entry name" value="Sugar-phosphate isomerase, RpiB/LacA/LacB"/>
    <property type="match status" value="1"/>
</dbReference>
<dbReference type="EMBL" id="KI964007">
    <property type="protein sequence ID" value="EUC44310.1"/>
    <property type="molecule type" value="Genomic_DNA"/>
</dbReference>
<evidence type="ECO:0000256" key="2">
    <source>
        <dbReference type="ARBA" id="ARBA00023235"/>
    </source>
</evidence>
<dbReference type="KEGG" id="bor:COCMIDRAFT_37860"/>
<dbReference type="GO" id="GO:0016853">
    <property type="term" value="F:isomerase activity"/>
    <property type="evidence" value="ECO:0007669"/>
    <property type="project" value="UniProtKB-KW"/>
</dbReference>
<gene>
    <name evidence="3" type="ORF">COCMIDRAFT_37860</name>
</gene>
<dbReference type="HOGENOM" id="CLU_1115659_0_0_1"/>
<dbReference type="InterPro" id="IPR051812">
    <property type="entry name" value="SPI_LacAB/RpiB"/>
</dbReference>